<reference evidence="2 3" key="1">
    <citation type="journal article" date="2021" name="Arch. Microbiol.">
        <title>Thalassobius aquimarinus sp. nov., isolated from the Sea of Japan seashore.</title>
        <authorList>
            <person name="Kurilenko V.V."/>
            <person name="Romanenko L.A."/>
            <person name="Chernysheva N.Y."/>
            <person name="Velansky P.V."/>
            <person name="Tekutyeva L.A."/>
            <person name="Isaeva M.P."/>
            <person name="Mikhailov V.V."/>
        </authorList>
    </citation>
    <scope>NUCLEOTIDE SEQUENCE [LARGE SCALE GENOMIC DNA]</scope>
    <source>
        <strain evidence="2 3">KMM 8518</strain>
    </source>
</reference>
<accession>A0ABS5HUQ3</accession>
<dbReference type="Gene3D" id="1.20.120.30">
    <property type="entry name" value="Aspartate receptor, ligand-binding domain"/>
    <property type="match status" value="1"/>
</dbReference>
<sequence length="126" mass="14162">MMQMQMAITLWKELDVALQEHGAWKKRLRDVAVRRETDLPVADIRSPACCRFGEWLNALPPILRISRDARKVERLHAAFHACAGDIAEQISKGEFNKAFAALSGEEYNALSADLSRAISRWQLAAA</sequence>
<comment type="caution">
    <text evidence="2">The sequence shown here is derived from an EMBL/GenBank/DDBJ whole genome shotgun (WGS) entry which is preliminary data.</text>
</comment>
<dbReference type="Pfam" id="PF13682">
    <property type="entry name" value="CZB"/>
    <property type="match status" value="1"/>
</dbReference>
<dbReference type="InterPro" id="IPR025991">
    <property type="entry name" value="Chemoreceptor_zinc-bind_dom"/>
</dbReference>
<feature type="domain" description="Chemoreceptor zinc-binding" evidence="1">
    <location>
        <begin position="21"/>
        <end position="86"/>
    </location>
</feature>
<evidence type="ECO:0000313" key="3">
    <source>
        <dbReference type="Proteomes" id="UP001195941"/>
    </source>
</evidence>
<evidence type="ECO:0000313" key="2">
    <source>
        <dbReference type="EMBL" id="MBR9652522.1"/>
    </source>
</evidence>
<proteinExistence type="predicted"/>
<evidence type="ECO:0000259" key="1">
    <source>
        <dbReference type="Pfam" id="PF13682"/>
    </source>
</evidence>
<dbReference type="RefSeq" id="WP_212702131.1">
    <property type="nucleotide sequence ID" value="NZ_JADMKU010000015.1"/>
</dbReference>
<name>A0ABS5HUQ3_9RHOB</name>
<dbReference type="EMBL" id="JADMKU010000015">
    <property type="protein sequence ID" value="MBR9652522.1"/>
    <property type="molecule type" value="Genomic_DNA"/>
</dbReference>
<protein>
    <submittedName>
        <fullName evidence="2">CZB domain-containing protein</fullName>
    </submittedName>
</protein>
<keyword evidence="3" id="KW-1185">Reference proteome</keyword>
<dbReference type="Proteomes" id="UP001195941">
    <property type="component" value="Unassembled WGS sequence"/>
</dbReference>
<gene>
    <name evidence="2" type="ORF">IT775_15490</name>
</gene>
<organism evidence="2 3">
    <name type="scientific">Thalassovita aquimarina</name>
    <dbReference type="NCBI Taxonomy" id="2785917"/>
    <lineage>
        <taxon>Bacteria</taxon>
        <taxon>Pseudomonadati</taxon>
        <taxon>Pseudomonadota</taxon>
        <taxon>Alphaproteobacteria</taxon>
        <taxon>Rhodobacterales</taxon>
        <taxon>Roseobacteraceae</taxon>
        <taxon>Thalassovita</taxon>
    </lineage>
</organism>